<reference evidence="3 4" key="1">
    <citation type="submission" date="2016-10" db="EMBL/GenBank/DDBJ databases">
        <authorList>
            <person name="de Groot N.N."/>
        </authorList>
    </citation>
    <scope>NUCLEOTIDE SEQUENCE [LARGE SCALE GENOMIC DNA]</scope>
    <source>
        <strain evidence="3 4">DSM 21650</strain>
    </source>
</reference>
<dbReference type="PANTHER" id="PTHR11851">
    <property type="entry name" value="METALLOPROTEASE"/>
    <property type="match status" value="1"/>
</dbReference>
<keyword evidence="4" id="KW-1185">Reference proteome</keyword>
<feature type="domain" description="Peptidase M16 C-terminal" evidence="2">
    <location>
        <begin position="183"/>
        <end position="364"/>
    </location>
</feature>
<evidence type="ECO:0000259" key="2">
    <source>
        <dbReference type="Pfam" id="PF05193"/>
    </source>
</evidence>
<accession>A0A1H3JVF6</accession>
<evidence type="ECO:0000313" key="4">
    <source>
        <dbReference type="Proteomes" id="UP000198625"/>
    </source>
</evidence>
<dbReference type="SUPFAM" id="SSF63411">
    <property type="entry name" value="LuxS/MPP-like metallohydrolase"/>
    <property type="match status" value="2"/>
</dbReference>
<feature type="domain" description="Peptidase M16 N-terminal" evidence="1">
    <location>
        <begin position="64"/>
        <end position="177"/>
    </location>
</feature>
<dbReference type="Pfam" id="PF00675">
    <property type="entry name" value="Peptidase_M16"/>
    <property type="match status" value="1"/>
</dbReference>
<dbReference type="EMBL" id="FNQE01000001">
    <property type="protein sequence ID" value="SDY43851.1"/>
    <property type="molecule type" value="Genomic_DNA"/>
</dbReference>
<evidence type="ECO:0000259" key="1">
    <source>
        <dbReference type="Pfam" id="PF00675"/>
    </source>
</evidence>
<dbReference type="NCBIfam" id="NF047421">
    <property type="entry name" value="YfmH_fam"/>
    <property type="match status" value="1"/>
</dbReference>
<dbReference type="InterPro" id="IPR011249">
    <property type="entry name" value="Metalloenz_LuxS/M16"/>
</dbReference>
<dbReference type="InterPro" id="IPR050361">
    <property type="entry name" value="MPP/UQCRC_Complex"/>
</dbReference>
<name>A0A1H3JVF6_9FIRM</name>
<evidence type="ECO:0000313" key="3">
    <source>
        <dbReference type="EMBL" id="SDY43851.1"/>
    </source>
</evidence>
<dbReference type="STRING" id="415015.SAMN05660462_00031"/>
<protein>
    <submittedName>
        <fullName evidence="3">Predicted Zn-dependent peptidase</fullName>
    </submittedName>
</protein>
<organism evidence="3 4">
    <name type="scientific">Proteiniborus ethanoligenes</name>
    <dbReference type="NCBI Taxonomy" id="415015"/>
    <lineage>
        <taxon>Bacteria</taxon>
        <taxon>Bacillati</taxon>
        <taxon>Bacillota</taxon>
        <taxon>Clostridia</taxon>
        <taxon>Eubacteriales</taxon>
        <taxon>Proteiniborus</taxon>
    </lineage>
</organism>
<dbReference type="GO" id="GO:0046872">
    <property type="term" value="F:metal ion binding"/>
    <property type="evidence" value="ECO:0007669"/>
    <property type="project" value="InterPro"/>
</dbReference>
<proteinExistence type="predicted"/>
<dbReference type="Proteomes" id="UP000198625">
    <property type="component" value="Unassembled WGS sequence"/>
</dbReference>
<dbReference type="PANTHER" id="PTHR11851:SF134">
    <property type="entry name" value="ZINC-DEPENDENT PROTEASE"/>
    <property type="match status" value="1"/>
</dbReference>
<dbReference type="Gene3D" id="3.30.830.10">
    <property type="entry name" value="Metalloenzyme, LuxS/M16 peptidase-like"/>
    <property type="match status" value="2"/>
</dbReference>
<dbReference type="AlphaFoldDB" id="A0A1H3JVF6"/>
<sequence length="428" mass="49561">MSISMIINKSLNEKILSAELSNGLRVFCMPKTNYVRKHAIYATNYGSNDNKFIPIGESKEIIVPEGIAHFLEHKLFEEPDVDIFEEFGKLGSYVNAFTNNNQTAYLFSCIDKFYENLELLVSFVQNPYFTDENVEKEKGIIQQEIKMYNDAPDWKVYSNCLSGLYNSHPVKIDIAGTIESIQNINVDLLYKCYNTFYNPENMVLFMIGDIDFKKALSIVEERGIKYEKLKENIVRGTNNEPSTIPKKIIEEKQGIHRPLFNIGFKDLELGFDGDSLAYKEHCTNILLEVIFGSSSDFYHELYNEGLINDKFGFQYVGYRDYGYAILGGESDAPKEVYNRILSFVELKKKNGLLERDFNRAKKKLMGYHLIDSNSIDFIARNFINDYYNKYTLLNYLETLEKIKIEDVEHRIKDFLNENQSALSIVTPK</sequence>
<dbReference type="InterPro" id="IPR007863">
    <property type="entry name" value="Peptidase_M16_C"/>
</dbReference>
<dbReference type="InterPro" id="IPR011765">
    <property type="entry name" value="Pept_M16_N"/>
</dbReference>
<dbReference type="Pfam" id="PF05193">
    <property type="entry name" value="Peptidase_M16_C"/>
    <property type="match status" value="1"/>
</dbReference>
<gene>
    <name evidence="3" type="ORF">SAMN05660462_00031</name>
</gene>